<evidence type="ECO:0000313" key="2">
    <source>
        <dbReference type="EMBL" id="MBW74279.1"/>
    </source>
</evidence>
<reference evidence="2" key="1">
    <citation type="submission" date="2018-01" db="EMBL/GenBank/DDBJ databases">
        <title>An insight into the sialome of Amazonian anophelines.</title>
        <authorList>
            <person name="Ribeiro J.M."/>
            <person name="Scarpassa V."/>
            <person name="Calvo E."/>
        </authorList>
    </citation>
    <scope>NUCLEOTIDE SEQUENCE</scope>
</reference>
<dbReference type="EMBL" id="GGFL01010101">
    <property type="protein sequence ID" value="MBW74279.1"/>
    <property type="molecule type" value="Transcribed_RNA"/>
</dbReference>
<protein>
    <submittedName>
        <fullName evidence="2">Putative conserved secreted protein</fullName>
    </submittedName>
</protein>
<feature type="signal peptide" evidence="1">
    <location>
        <begin position="1"/>
        <end position="25"/>
    </location>
</feature>
<evidence type="ECO:0000256" key="1">
    <source>
        <dbReference type="SAM" id="SignalP"/>
    </source>
</evidence>
<sequence>MKLATYLTTVIVLFSLTLAFTGANAKPDTTNDDCEWHYECCEYEPDPEGGCKTLCPAPKIVCPVQSGPGGESATEISPKAGKTRVIVTVPCKEGFMQDHQKMCRQVFSNL</sequence>
<name>A0A2M4D9Q1_ANODA</name>
<proteinExistence type="predicted"/>
<feature type="chain" id="PRO_5014888988" evidence="1">
    <location>
        <begin position="26"/>
        <end position="110"/>
    </location>
</feature>
<dbReference type="AlphaFoldDB" id="A0A2M4D9Q1"/>
<keyword evidence="1" id="KW-0732">Signal</keyword>
<accession>A0A2M4D9Q1</accession>
<organism evidence="2">
    <name type="scientific">Anopheles darlingi</name>
    <name type="common">Mosquito</name>
    <dbReference type="NCBI Taxonomy" id="43151"/>
    <lineage>
        <taxon>Eukaryota</taxon>
        <taxon>Metazoa</taxon>
        <taxon>Ecdysozoa</taxon>
        <taxon>Arthropoda</taxon>
        <taxon>Hexapoda</taxon>
        <taxon>Insecta</taxon>
        <taxon>Pterygota</taxon>
        <taxon>Neoptera</taxon>
        <taxon>Endopterygota</taxon>
        <taxon>Diptera</taxon>
        <taxon>Nematocera</taxon>
        <taxon>Culicoidea</taxon>
        <taxon>Culicidae</taxon>
        <taxon>Anophelinae</taxon>
        <taxon>Anopheles</taxon>
    </lineage>
</organism>